<sequence length="138" mass="15763">MGDFDNKIGRGRANENYDDKYCIGDRNEQGDRLITMAEMKHLYIGNTLVTKKSNRSWAWIAPNAATKNVISFVLFVKLVLFGVAIMPSFNTGNDHQLLRAILTFEKNMERKTLQTANRRQRSKVLDEAVLQAHIFSLS</sequence>
<dbReference type="WBParaSite" id="SBAD_0001306801-mRNA-1">
    <property type="protein sequence ID" value="SBAD_0001306801-mRNA-1"/>
    <property type="gene ID" value="SBAD_0001306801"/>
</dbReference>
<reference evidence="2 3" key="2">
    <citation type="submission" date="2018-11" db="EMBL/GenBank/DDBJ databases">
        <authorList>
            <consortium name="Pathogen Informatics"/>
        </authorList>
    </citation>
    <scope>NUCLEOTIDE SEQUENCE [LARGE SCALE GENOMIC DNA]</scope>
</reference>
<organism evidence="4">
    <name type="scientific">Soboliphyme baturini</name>
    <dbReference type="NCBI Taxonomy" id="241478"/>
    <lineage>
        <taxon>Eukaryota</taxon>
        <taxon>Metazoa</taxon>
        <taxon>Ecdysozoa</taxon>
        <taxon>Nematoda</taxon>
        <taxon>Enoplea</taxon>
        <taxon>Dorylaimia</taxon>
        <taxon>Dioctophymatida</taxon>
        <taxon>Dioctophymatoidea</taxon>
        <taxon>Soboliphymatidae</taxon>
        <taxon>Soboliphyme</taxon>
    </lineage>
</organism>
<keyword evidence="1" id="KW-0472">Membrane</keyword>
<keyword evidence="1" id="KW-0812">Transmembrane</keyword>
<keyword evidence="3" id="KW-1185">Reference proteome</keyword>
<dbReference type="OrthoDB" id="5842234at2759"/>
<evidence type="ECO:0000313" key="2">
    <source>
        <dbReference type="EMBL" id="VDP50640.1"/>
    </source>
</evidence>
<evidence type="ECO:0000256" key="1">
    <source>
        <dbReference type="SAM" id="Phobius"/>
    </source>
</evidence>
<gene>
    <name evidence="2" type="ORF">SBAD_LOCUS12658</name>
</gene>
<accession>A0A183J9W0</accession>
<keyword evidence="1" id="KW-1133">Transmembrane helix</keyword>
<dbReference type="AlphaFoldDB" id="A0A183J9W0"/>
<evidence type="ECO:0000313" key="4">
    <source>
        <dbReference type="WBParaSite" id="SBAD_0001306801-mRNA-1"/>
    </source>
</evidence>
<name>A0A183J9W0_9BILA</name>
<proteinExistence type="predicted"/>
<feature type="transmembrane region" description="Helical" evidence="1">
    <location>
        <begin position="69"/>
        <end position="89"/>
    </location>
</feature>
<evidence type="ECO:0000313" key="3">
    <source>
        <dbReference type="Proteomes" id="UP000270296"/>
    </source>
</evidence>
<reference evidence="4" key="1">
    <citation type="submission" date="2016-06" db="UniProtKB">
        <authorList>
            <consortium name="WormBaseParasite"/>
        </authorList>
    </citation>
    <scope>IDENTIFICATION</scope>
</reference>
<protein>
    <submittedName>
        <fullName evidence="4">DDE_Tnp_1_7 domain-containing protein</fullName>
    </submittedName>
</protein>
<dbReference type="EMBL" id="UZAM01018428">
    <property type="protein sequence ID" value="VDP50640.1"/>
    <property type="molecule type" value="Genomic_DNA"/>
</dbReference>
<dbReference type="Proteomes" id="UP000270296">
    <property type="component" value="Unassembled WGS sequence"/>
</dbReference>